<dbReference type="Proteomes" id="UP000245626">
    <property type="component" value="Unassembled WGS sequence"/>
</dbReference>
<gene>
    <name evidence="1" type="ORF">IE53DRAFT_365526</name>
</gene>
<keyword evidence="2" id="KW-1185">Reference proteome</keyword>
<evidence type="ECO:0000313" key="2">
    <source>
        <dbReference type="Proteomes" id="UP000245626"/>
    </source>
</evidence>
<organism evidence="1 2">
    <name type="scientific">Violaceomyces palustris</name>
    <dbReference type="NCBI Taxonomy" id="1673888"/>
    <lineage>
        <taxon>Eukaryota</taxon>
        <taxon>Fungi</taxon>
        <taxon>Dikarya</taxon>
        <taxon>Basidiomycota</taxon>
        <taxon>Ustilaginomycotina</taxon>
        <taxon>Ustilaginomycetes</taxon>
        <taxon>Violaceomycetales</taxon>
        <taxon>Violaceomycetaceae</taxon>
        <taxon>Violaceomyces</taxon>
    </lineage>
</organism>
<accession>A0ACD0P8K6</accession>
<sequence length="898" mass="97824">MSSTSTRDALAVDGQPTLATELPDIIAIKQLKVRMVVGVDNWERVQAQPVTIDASVHTDVSKAGSSDHLPYSIHYGVLVKQLEAHCAQNRYRSLEALAEGLAKVCIFNCHAPRVTLNVEKPRSLLHAKSAGVQIVRTAQDYVDPQGVTASVDTQPSELASLRLSPSSSWATHDKVIVRDLVINTILGVNPWEREDRQDVRLNLVIYSGLERLRQASRKTSGVADVVNRPHNYRTIVRSISDYVEASSYKTVESLATSIARVAIMQNRVERIKVRVDKPSAIMYADSAGVEVDRSRSFFEEEANEHVREPETKASSVHTPSSQLPTPVSRAASDSKVMEDDHLSNLTDGKAWHVAAIALGSNLGDRASNIEKAVQALEASDGCKVVDTSFLYETAPMYMTEQPSFLNAACRIATTLSPSELLDLTQSIEIKLGRDKTGVPEKGPRLVDLDILLYDQIELDESPRLVIPHPGIKEREFVLEPLSDILPEYEHPTHSRTIAQLLTMLQKSPDYVPSGIRRVLALPSPVLGTASSSSTRLQTSSLWAWGSKTFIMGIINATPDSFSDGGDNASVENALSTATAMVRDGADLLDIGGMSTAPNADEVSPQEEIDRVVPVISKIRSAGIMVPISIDTFRAEVAKAALEAGANMINDVTGGERDPEIFKVAKTWNVPYVLMHMRGDSKTMGSLTEYESGDVVSGVRKELEERVGKALRSGLRRWNMILDPGLGFAKDPKGNVDLIRDLSRLNATTNTRSNRVATIRSPGQGQQQQTSGLVSMRSSLSSIRDRFKADRSSESKGIEPDQGGSSPDEIEVHVSDLELASRPVSTLDSFPVLLGPSRKRFLATITGRKEPKERVYATAAASAAAIAGGVDILRVHDVREMVDVARMSDAIYRTSQSSS</sequence>
<protein>
    <submittedName>
        <fullName evidence="1">Dihydropteroate synthase</fullName>
    </submittedName>
</protein>
<proteinExistence type="predicted"/>
<reference evidence="1 2" key="1">
    <citation type="journal article" date="2018" name="Mol. Biol. Evol.">
        <title>Broad Genomic Sampling Reveals a Smut Pathogenic Ancestry of the Fungal Clade Ustilaginomycotina.</title>
        <authorList>
            <person name="Kijpornyongpan T."/>
            <person name="Mondo S.J."/>
            <person name="Barry K."/>
            <person name="Sandor L."/>
            <person name="Lee J."/>
            <person name="Lipzen A."/>
            <person name="Pangilinan J."/>
            <person name="LaButti K."/>
            <person name="Hainaut M."/>
            <person name="Henrissat B."/>
            <person name="Grigoriev I.V."/>
            <person name="Spatafora J.W."/>
            <person name="Aime M.C."/>
        </authorList>
    </citation>
    <scope>NUCLEOTIDE SEQUENCE [LARGE SCALE GENOMIC DNA]</scope>
    <source>
        <strain evidence="1 2">SA 807</strain>
    </source>
</reference>
<dbReference type="EMBL" id="KZ819687">
    <property type="protein sequence ID" value="PWN54351.1"/>
    <property type="molecule type" value="Genomic_DNA"/>
</dbReference>
<evidence type="ECO:0000313" key="1">
    <source>
        <dbReference type="EMBL" id="PWN54351.1"/>
    </source>
</evidence>
<name>A0ACD0P8K6_9BASI</name>